<evidence type="ECO:0000256" key="1">
    <source>
        <dbReference type="PROSITE-ProRule" id="PRU00339"/>
    </source>
</evidence>
<dbReference type="InterPro" id="IPR019734">
    <property type="entry name" value="TPR_rpt"/>
</dbReference>
<organism evidence="2 3">
    <name type="scientific">Methylomonas rivi</name>
    <dbReference type="NCBI Taxonomy" id="2952226"/>
    <lineage>
        <taxon>Bacteria</taxon>
        <taxon>Pseudomonadati</taxon>
        <taxon>Pseudomonadota</taxon>
        <taxon>Gammaproteobacteria</taxon>
        <taxon>Methylococcales</taxon>
        <taxon>Methylococcaceae</taxon>
        <taxon>Methylomonas</taxon>
    </lineage>
</organism>
<dbReference type="Pfam" id="PF13432">
    <property type="entry name" value="TPR_16"/>
    <property type="match status" value="2"/>
</dbReference>
<dbReference type="NCBIfam" id="TIGR02521">
    <property type="entry name" value="type_IV_pilW"/>
    <property type="match status" value="1"/>
</dbReference>
<name>A0ABT1TZ89_9GAMM</name>
<dbReference type="PROSITE" id="PS51257">
    <property type="entry name" value="PROKAR_LIPOPROTEIN"/>
    <property type="match status" value="1"/>
</dbReference>
<protein>
    <submittedName>
        <fullName evidence="2">Type IV pilus biogenesis/stability protein PilW</fullName>
    </submittedName>
</protein>
<dbReference type="SUPFAM" id="SSF48452">
    <property type="entry name" value="TPR-like"/>
    <property type="match status" value="1"/>
</dbReference>
<dbReference type="PANTHER" id="PTHR12558:SF13">
    <property type="entry name" value="CELL DIVISION CYCLE PROTEIN 27 HOMOLOG"/>
    <property type="match status" value="1"/>
</dbReference>
<dbReference type="InterPro" id="IPR011990">
    <property type="entry name" value="TPR-like_helical_dom_sf"/>
</dbReference>
<dbReference type="RefSeq" id="WP_256613200.1">
    <property type="nucleotide sequence ID" value="NZ_JANIBK010000001.1"/>
</dbReference>
<proteinExistence type="predicted"/>
<accession>A0ABT1TZ89</accession>
<keyword evidence="1" id="KW-0802">TPR repeat</keyword>
<comment type="caution">
    <text evidence="2">The sequence shown here is derived from an EMBL/GenBank/DDBJ whole genome shotgun (WGS) entry which is preliminary data.</text>
</comment>
<dbReference type="SMART" id="SM00028">
    <property type="entry name" value="TPR"/>
    <property type="match status" value="3"/>
</dbReference>
<dbReference type="Gene3D" id="1.25.40.10">
    <property type="entry name" value="Tetratricopeptide repeat domain"/>
    <property type="match status" value="1"/>
</dbReference>
<dbReference type="Proteomes" id="UP001524586">
    <property type="component" value="Unassembled WGS sequence"/>
</dbReference>
<dbReference type="PANTHER" id="PTHR12558">
    <property type="entry name" value="CELL DIVISION CYCLE 16,23,27"/>
    <property type="match status" value="1"/>
</dbReference>
<dbReference type="EMBL" id="JANIBK010000001">
    <property type="protein sequence ID" value="MCQ8126880.1"/>
    <property type="molecule type" value="Genomic_DNA"/>
</dbReference>
<evidence type="ECO:0000313" key="3">
    <source>
        <dbReference type="Proteomes" id="UP001524586"/>
    </source>
</evidence>
<dbReference type="InterPro" id="IPR013360">
    <property type="entry name" value="Pilus_4_PilW"/>
</dbReference>
<evidence type="ECO:0000313" key="2">
    <source>
        <dbReference type="EMBL" id="MCQ8126880.1"/>
    </source>
</evidence>
<keyword evidence="3" id="KW-1185">Reference proteome</keyword>
<dbReference type="PROSITE" id="PS50005">
    <property type="entry name" value="TPR"/>
    <property type="match status" value="1"/>
</dbReference>
<reference evidence="2 3" key="1">
    <citation type="submission" date="2022-07" db="EMBL/GenBank/DDBJ databases">
        <title>Methylomonas rivi sp. nov., Methylomonas rosea sp. nov., Methylomonas aureus sp. nov. and Methylomonas subterranea sp. nov., four novel methanotrophs isolated from a freshwater creek and the deep terrestrial subsurface.</title>
        <authorList>
            <person name="Abin C."/>
            <person name="Sankaranarayanan K."/>
            <person name="Garner C."/>
            <person name="Sindelar R."/>
            <person name="Kotary K."/>
            <person name="Garner R."/>
            <person name="Barclay S."/>
            <person name="Lawson P."/>
            <person name="Krumholz L."/>
        </authorList>
    </citation>
    <scope>NUCLEOTIDE SEQUENCE [LARGE SCALE GENOMIC DNA]</scope>
    <source>
        <strain evidence="2 3">WSC-6</strain>
    </source>
</reference>
<feature type="repeat" description="TPR" evidence="1">
    <location>
        <begin position="73"/>
        <end position="106"/>
    </location>
</feature>
<sequence length="256" mass="28930">MPCKHGRRFWAVSAACTLLGACGLLPDFGGKGMSSHEKANLNLQMGVRYLEMGMLEVAKEKLEKAYDLESGNPETLNALAVFYERIKDDEQATDFYQAAIGKDPDNYSTKNNYGRFLCERGKHDKGMAMLREALDSPMNQRPWLALSNIGICLLLQNDPAKGEEYLRRALFAEPEYPPALLEMLKISYNNRQYMSARAFLERYLAVAKHTPESLWFGFQTERALGNHQAAENYKEQLLINFPTSTEALQAKTAISK</sequence>
<gene>
    <name evidence="2" type="primary">pilW</name>
    <name evidence="2" type="ORF">NP596_00305</name>
</gene>